<dbReference type="InterPro" id="IPR009057">
    <property type="entry name" value="Homeodomain-like_sf"/>
</dbReference>
<dbReference type="STRING" id="290052.ASU35_03015"/>
<dbReference type="InterPro" id="IPR018060">
    <property type="entry name" value="HTH_AraC"/>
</dbReference>
<dbReference type="SUPFAM" id="SSF51215">
    <property type="entry name" value="Regulatory protein AraC"/>
    <property type="match status" value="1"/>
</dbReference>
<evidence type="ECO:0000256" key="1">
    <source>
        <dbReference type="ARBA" id="ARBA00023015"/>
    </source>
</evidence>
<comment type="caution">
    <text evidence="5">The sequence shown here is derived from an EMBL/GenBank/DDBJ whole genome shotgun (WGS) entry which is preliminary data.</text>
</comment>
<dbReference type="GO" id="GO:0003700">
    <property type="term" value="F:DNA-binding transcription factor activity"/>
    <property type="evidence" value="ECO:0007669"/>
    <property type="project" value="InterPro"/>
</dbReference>
<dbReference type="SMART" id="SM00342">
    <property type="entry name" value="HTH_ARAC"/>
    <property type="match status" value="1"/>
</dbReference>
<evidence type="ECO:0000313" key="6">
    <source>
        <dbReference type="Proteomes" id="UP000054874"/>
    </source>
</evidence>
<keyword evidence="2" id="KW-0238">DNA-binding</keyword>
<proteinExistence type="predicted"/>
<dbReference type="Pfam" id="PF02311">
    <property type="entry name" value="AraC_binding"/>
    <property type="match status" value="1"/>
</dbReference>
<protein>
    <submittedName>
        <fullName evidence="5">AraC family transcriptional regulator</fullName>
    </submittedName>
</protein>
<evidence type="ECO:0000256" key="2">
    <source>
        <dbReference type="ARBA" id="ARBA00023125"/>
    </source>
</evidence>
<evidence type="ECO:0000313" key="5">
    <source>
        <dbReference type="EMBL" id="KSV58388.1"/>
    </source>
</evidence>
<keyword evidence="3" id="KW-0804">Transcription</keyword>
<sequence>MQIVTNQFQKELKKHGSDEFPFLVSYESLSGYESGSFFWHWHPEIELTLVERGQMVYKVNQYSFHLKEGDVLFGNANALHAGFMYENRDCSYISITFDPKLIYGFRQSRICQKYVEPITRDFSLAGIHFEAQWEEGDKAGQMLREIIRLDEEKPDAYELDIVEELRSFWKLLLKSSRSGTDYTAHDRTEHERIRKIMDYIEQNYQNKISLADISRHIHLCESECSRLFKRYMNMSLFGFLQEYRIERSLEALGNLECSITEAAASAGFLDPNYYSKVFAKCKGVSPRQYRKEIKYAKYH</sequence>
<dbReference type="EMBL" id="LNAM01000175">
    <property type="protein sequence ID" value="KSV58388.1"/>
    <property type="molecule type" value="Genomic_DNA"/>
</dbReference>
<dbReference type="PROSITE" id="PS00041">
    <property type="entry name" value="HTH_ARAC_FAMILY_1"/>
    <property type="match status" value="1"/>
</dbReference>
<dbReference type="Gene3D" id="2.60.120.10">
    <property type="entry name" value="Jelly Rolls"/>
    <property type="match status" value="1"/>
</dbReference>
<dbReference type="InterPro" id="IPR003313">
    <property type="entry name" value="AraC-bd"/>
</dbReference>
<accession>A0A0V8QCX7</accession>
<dbReference type="AlphaFoldDB" id="A0A0V8QCX7"/>
<dbReference type="InterPro" id="IPR018062">
    <property type="entry name" value="HTH_AraC-typ_CS"/>
</dbReference>
<keyword evidence="6" id="KW-1185">Reference proteome</keyword>
<dbReference type="PANTHER" id="PTHR43280:SF2">
    <property type="entry name" value="HTH-TYPE TRANSCRIPTIONAL REGULATOR EXSA"/>
    <property type="match status" value="1"/>
</dbReference>
<name>A0A0V8QCX7_9FIRM</name>
<evidence type="ECO:0000256" key="3">
    <source>
        <dbReference type="ARBA" id="ARBA00023163"/>
    </source>
</evidence>
<organism evidence="5 6">
    <name type="scientific">Acetivibrio ethanolgignens</name>
    <dbReference type="NCBI Taxonomy" id="290052"/>
    <lineage>
        <taxon>Bacteria</taxon>
        <taxon>Bacillati</taxon>
        <taxon>Bacillota</taxon>
        <taxon>Clostridia</taxon>
        <taxon>Eubacteriales</taxon>
        <taxon>Oscillospiraceae</taxon>
        <taxon>Acetivibrio</taxon>
    </lineage>
</organism>
<dbReference type="InterPro" id="IPR014710">
    <property type="entry name" value="RmlC-like_jellyroll"/>
</dbReference>
<gene>
    <name evidence="5" type="ORF">ASU35_03015</name>
</gene>
<dbReference type="OrthoDB" id="9778008at2"/>
<dbReference type="RefSeq" id="WP_058353429.1">
    <property type="nucleotide sequence ID" value="NZ_CABMMD010000175.1"/>
</dbReference>
<feature type="domain" description="HTH araC/xylS-type" evidence="4">
    <location>
        <begin position="194"/>
        <end position="292"/>
    </location>
</feature>
<dbReference type="PANTHER" id="PTHR43280">
    <property type="entry name" value="ARAC-FAMILY TRANSCRIPTIONAL REGULATOR"/>
    <property type="match status" value="1"/>
</dbReference>
<dbReference type="Proteomes" id="UP000054874">
    <property type="component" value="Unassembled WGS sequence"/>
</dbReference>
<reference evidence="5 6" key="1">
    <citation type="submission" date="2015-11" db="EMBL/GenBank/DDBJ databases">
        <title>Butyribacter intestini gen. nov., sp. nov., a butyric acid-producing bacterium of the family Lachnospiraceae isolated from the human faeces.</title>
        <authorList>
            <person name="Zou Y."/>
            <person name="Xue W."/>
            <person name="Luo G."/>
            <person name="Lv M."/>
        </authorList>
    </citation>
    <scope>NUCLEOTIDE SEQUENCE [LARGE SCALE GENOMIC DNA]</scope>
    <source>
        <strain evidence="5 6">ACET-33324</strain>
    </source>
</reference>
<keyword evidence="1" id="KW-0805">Transcription regulation</keyword>
<dbReference type="SUPFAM" id="SSF46689">
    <property type="entry name" value="Homeodomain-like"/>
    <property type="match status" value="2"/>
</dbReference>
<dbReference type="InterPro" id="IPR037923">
    <property type="entry name" value="HTH-like"/>
</dbReference>
<dbReference type="Gene3D" id="1.10.10.60">
    <property type="entry name" value="Homeodomain-like"/>
    <property type="match status" value="2"/>
</dbReference>
<dbReference type="Pfam" id="PF12833">
    <property type="entry name" value="HTH_18"/>
    <property type="match status" value="1"/>
</dbReference>
<dbReference type="GO" id="GO:0043565">
    <property type="term" value="F:sequence-specific DNA binding"/>
    <property type="evidence" value="ECO:0007669"/>
    <property type="project" value="InterPro"/>
</dbReference>
<dbReference type="PROSITE" id="PS01124">
    <property type="entry name" value="HTH_ARAC_FAMILY_2"/>
    <property type="match status" value="1"/>
</dbReference>
<evidence type="ECO:0000259" key="4">
    <source>
        <dbReference type="PROSITE" id="PS01124"/>
    </source>
</evidence>